<evidence type="ECO:0000256" key="2">
    <source>
        <dbReference type="ARBA" id="ARBA00023163"/>
    </source>
</evidence>
<feature type="compositionally biased region" description="Basic and acidic residues" evidence="9">
    <location>
        <begin position="143"/>
        <end position="157"/>
    </location>
</feature>
<dbReference type="Gene3D" id="1.20.930.10">
    <property type="entry name" value="Conserved domain common to transcription factors TFIIS, elongin A, CRSP70"/>
    <property type="match status" value="1"/>
</dbReference>
<feature type="compositionally biased region" description="Basic and acidic residues" evidence="9">
    <location>
        <begin position="1"/>
        <end position="34"/>
    </location>
</feature>
<evidence type="ECO:0000259" key="10">
    <source>
        <dbReference type="PROSITE" id="PS51319"/>
    </source>
</evidence>
<organism evidence="11 12">
    <name type="scientific">Trichomonascus ciferrii</name>
    <dbReference type="NCBI Taxonomy" id="44093"/>
    <lineage>
        <taxon>Eukaryota</taxon>
        <taxon>Fungi</taxon>
        <taxon>Dikarya</taxon>
        <taxon>Ascomycota</taxon>
        <taxon>Saccharomycotina</taxon>
        <taxon>Dipodascomycetes</taxon>
        <taxon>Dipodascales</taxon>
        <taxon>Trichomonascaceae</taxon>
        <taxon>Trichomonascus</taxon>
        <taxon>Trichomonascus ciferrii complex</taxon>
    </lineage>
</organism>
<feature type="domain" description="TFIIS N-terminal" evidence="10">
    <location>
        <begin position="236"/>
        <end position="313"/>
    </location>
</feature>
<feature type="compositionally biased region" description="Basic and acidic residues" evidence="9">
    <location>
        <begin position="41"/>
        <end position="50"/>
    </location>
</feature>
<sequence length="422" mass="47582">MDKSDNEFVHDRPEDEMKQEDSNKEKEVEAVETRVEEDEHPVEATEKSAEEDQQQTVKEEQTPQEGDNATRGADSSDDELSELEEEEVAERPIDEEVYKISSHRKKGSSTSGGSQKEKKRERKRTRHEETPPNENDDEVELDPETKKRQEIEQKLDAALKSGGKKRKKMDGDDIEQMQDEKVSQLREQMRAAAIHDAECIRNGQPAVAKLQLLPQVKAALQKHNLADSILDNNLLETIRMWLEPLPDASLPAFEIQKELFAAIDRLPIKTIHLRESGLGKVVLFYQRSKRPQLSIKRTADRLIANWTRPIMGRSDNYRDKFVISKTYDPNAASSAMSSAVRSSENTDINTMSAAEAAAVRRNRAHIPSAQSVSFQVAPKSTISATPGSQRGGDDQYKRLRQKMQNAKTKAKKSGVSIEGRGL</sequence>
<dbReference type="PANTHER" id="PTHR46010:SF1">
    <property type="entry name" value="PROTEIN IWS1 HOMOLOG"/>
    <property type="match status" value="1"/>
</dbReference>
<accession>A0A642V6K5</accession>
<evidence type="ECO:0000256" key="3">
    <source>
        <dbReference type="ARBA" id="ARBA00023242"/>
    </source>
</evidence>
<evidence type="ECO:0000313" key="11">
    <source>
        <dbReference type="EMBL" id="KAA8915255.1"/>
    </source>
</evidence>
<dbReference type="PANTHER" id="PTHR46010">
    <property type="entry name" value="PROTEIN IWS1 HOMOLOG"/>
    <property type="match status" value="1"/>
</dbReference>
<evidence type="ECO:0000256" key="6">
    <source>
        <dbReference type="ARBA" id="ARBA00073448"/>
    </source>
</evidence>
<comment type="function">
    <text evidence="4">Transcription factor involved in RNA polymerase II transcription regulation. May function in both SPT15/TBP post-recruitment and recruitment steps of transcription.</text>
</comment>
<dbReference type="InterPro" id="IPR051037">
    <property type="entry name" value="RNAPII_TF_IWS1"/>
</dbReference>
<feature type="compositionally biased region" description="Acidic residues" evidence="9">
    <location>
        <begin position="75"/>
        <end position="88"/>
    </location>
</feature>
<dbReference type="InterPro" id="IPR035441">
    <property type="entry name" value="TFIIS/LEDGF_dom_sf"/>
</dbReference>
<dbReference type="GO" id="GO:0016973">
    <property type="term" value="P:poly(A)+ mRNA export from nucleus"/>
    <property type="evidence" value="ECO:0007669"/>
    <property type="project" value="TreeGrafter"/>
</dbReference>
<keyword evidence="1" id="KW-0805">Transcription regulation</keyword>
<dbReference type="InterPro" id="IPR017923">
    <property type="entry name" value="TFIIS_N"/>
</dbReference>
<evidence type="ECO:0000256" key="9">
    <source>
        <dbReference type="SAM" id="MobiDB-lite"/>
    </source>
</evidence>
<comment type="similarity">
    <text evidence="5">Belongs to the IWS1 family.</text>
</comment>
<feature type="region of interest" description="Disordered" evidence="9">
    <location>
        <begin position="1"/>
        <end position="177"/>
    </location>
</feature>
<comment type="caution">
    <text evidence="11">The sequence shown here is derived from an EMBL/GenBank/DDBJ whole genome shotgun (WGS) entry which is preliminary data.</text>
</comment>
<gene>
    <name evidence="11" type="ORF">TRICI_002612</name>
</gene>
<evidence type="ECO:0000256" key="4">
    <source>
        <dbReference type="ARBA" id="ARBA00037349"/>
    </source>
</evidence>
<protein>
    <recommendedName>
        <fullName evidence="7">Transcription factor IWS1</fullName>
    </recommendedName>
    <alternativeName>
        <fullName evidence="6">Transcription factor iws1</fullName>
    </alternativeName>
</protein>
<dbReference type="EMBL" id="SWFS01000179">
    <property type="protein sequence ID" value="KAA8915255.1"/>
    <property type="molecule type" value="Genomic_DNA"/>
</dbReference>
<feature type="compositionally biased region" description="Polar residues" evidence="9">
    <location>
        <begin position="369"/>
        <end position="388"/>
    </location>
</feature>
<dbReference type="VEuPathDB" id="FungiDB:TRICI_002612"/>
<name>A0A642V6K5_9ASCO</name>
<dbReference type="FunFam" id="1.20.930.10:FF:000003">
    <property type="entry name" value="Putative Transcription factor IWS1"/>
    <property type="match status" value="1"/>
</dbReference>
<dbReference type="GO" id="GO:0005634">
    <property type="term" value="C:nucleus"/>
    <property type="evidence" value="ECO:0007669"/>
    <property type="project" value="UniProtKB-SubCell"/>
</dbReference>
<keyword evidence="2" id="KW-0804">Transcription</keyword>
<dbReference type="Pfam" id="PF08711">
    <property type="entry name" value="Med26"/>
    <property type="match status" value="1"/>
</dbReference>
<evidence type="ECO:0000256" key="7">
    <source>
        <dbReference type="ARBA" id="ARBA00073847"/>
    </source>
</evidence>
<feature type="region of interest" description="Disordered" evidence="9">
    <location>
        <begin position="369"/>
        <end position="422"/>
    </location>
</feature>
<dbReference type="AlphaFoldDB" id="A0A642V6K5"/>
<evidence type="ECO:0000256" key="1">
    <source>
        <dbReference type="ARBA" id="ARBA00023015"/>
    </source>
</evidence>
<dbReference type="OrthoDB" id="21124at2759"/>
<comment type="subcellular location">
    <subcellularLocation>
        <location evidence="8">Nucleus</location>
    </subcellularLocation>
</comment>
<keyword evidence="3 8" id="KW-0539">Nucleus</keyword>
<feature type="compositionally biased region" description="Basic and acidic residues" evidence="9">
    <location>
        <begin position="89"/>
        <end position="98"/>
    </location>
</feature>
<dbReference type="Proteomes" id="UP000761534">
    <property type="component" value="Unassembled WGS sequence"/>
</dbReference>
<keyword evidence="12" id="KW-1185">Reference proteome</keyword>
<dbReference type="PROSITE" id="PS51319">
    <property type="entry name" value="TFIIS_N"/>
    <property type="match status" value="1"/>
</dbReference>
<evidence type="ECO:0000256" key="5">
    <source>
        <dbReference type="ARBA" id="ARBA00037992"/>
    </source>
</evidence>
<proteinExistence type="inferred from homology"/>
<reference evidence="11" key="1">
    <citation type="journal article" date="2019" name="G3 (Bethesda)">
        <title>Genome Assemblies of Two Rare Opportunistic Yeast Pathogens: Diutina rugosa (syn. Candida rugosa) and Trichomonascus ciferrii (syn. Candida ciferrii).</title>
        <authorList>
            <person name="Mixao V."/>
            <person name="Saus E."/>
            <person name="Hansen A.P."/>
            <person name="Lass-Florl C."/>
            <person name="Gabaldon T."/>
        </authorList>
    </citation>
    <scope>NUCLEOTIDE SEQUENCE</scope>
    <source>
        <strain evidence="11">CBS 4856</strain>
    </source>
</reference>
<evidence type="ECO:0000256" key="8">
    <source>
        <dbReference type="PROSITE-ProRule" id="PRU00649"/>
    </source>
</evidence>
<evidence type="ECO:0000313" key="12">
    <source>
        <dbReference type="Proteomes" id="UP000761534"/>
    </source>
</evidence>